<dbReference type="EMBL" id="HBEJ01019563">
    <property type="protein sequence ID" value="CAD8381198.1"/>
    <property type="molecule type" value="Transcribed_RNA"/>
</dbReference>
<reference evidence="2" key="1">
    <citation type="submission" date="2021-01" db="EMBL/GenBank/DDBJ databases">
        <authorList>
            <person name="Corre E."/>
            <person name="Pelletier E."/>
            <person name="Niang G."/>
            <person name="Scheremetjew M."/>
            <person name="Finn R."/>
            <person name="Kale V."/>
            <person name="Holt S."/>
            <person name="Cochrane G."/>
            <person name="Meng A."/>
            <person name="Brown T."/>
            <person name="Cohen L."/>
        </authorList>
    </citation>
    <scope>NUCLEOTIDE SEQUENCE</scope>
    <source>
        <strain evidence="2">CCMP3303</strain>
    </source>
</reference>
<keyword evidence="1" id="KW-0812">Transmembrane</keyword>
<gene>
    <name evidence="2" type="ORF">MPOL1434_LOCUS11414</name>
</gene>
<name>A0A7S0B2T7_9STRA</name>
<keyword evidence="1" id="KW-1133">Transmembrane helix</keyword>
<feature type="transmembrane region" description="Helical" evidence="1">
    <location>
        <begin position="12"/>
        <end position="29"/>
    </location>
</feature>
<evidence type="ECO:0000313" key="2">
    <source>
        <dbReference type="EMBL" id="CAD8381198.1"/>
    </source>
</evidence>
<accession>A0A7S0B2T7</accession>
<evidence type="ECO:0000256" key="1">
    <source>
        <dbReference type="SAM" id="Phobius"/>
    </source>
</evidence>
<sequence>MRGFPQEDVELEPLWVLPVLLFLVLYGYFCRPTQGSARRQNADAEFLSEDVVESIAGHGSNGLPHRTVPLDPPPHPFESGTYAGTYGHPKAKEAPEYQRSVVDPYDLPPFQMRFLPLTRHIPGQITIEGEGTDGVGRYHLTGRYALNPFRVVLTKHYGVRGEYLLFTHRTTGAIDTDAEGRTEGYYLAENGECRWSRGGGGKGRLNPHRDMFNVSNRDHRDNPLLPTTFNLHDVHIRLRETVEEDTGNVMLRGKYITGSNDEYGSGGDITIWRVCT</sequence>
<protein>
    <submittedName>
        <fullName evidence="2">Uncharacterized protein</fullName>
    </submittedName>
</protein>
<keyword evidence="1" id="KW-0472">Membrane</keyword>
<proteinExistence type="predicted"/>
<dbReference type="AlphaFoldDB" id="A0A7S0B2T7"/>
<organism evidence="2">
    <name type="scientific">Minutocellus polymorphus</name>
    <dbReference type="NCBI Taxonomy" id="265543"/>
    <lineage>
        <taxon>Eukaryota</taxon>
        <taxon>Sar</taxon>
        <taxon>Stramenopiles</taxon>
        <taxon>Ochrophyta</taxon>
        <taxon>Bacillariophyta</taxon>
        <taxon>Mediophyceae</taxon>
        <taxon>Cymatosirophycidae</taxon>
        <taxon>Cymatosirales</taxon>
        <taxon>Cymatosiraceae</taxon>
        <taxon>Minutocellus</taxon>
    </lineage>
</organism>